<dbReference type="AlphaFoldDB" id="A0A6I9WR43"/>
<dbReference type="OrthoDB" id="2417221at2759"/>
<evidence type="ECO:0000256" key="2">
    <source>
        <dbReference type="ARBA" id="ARBA00022692"/>
    </source>
</evidence>
<dbReference type="GeneID" id="105425307"/>
<evidence type="ECO:0000256" key="1">
    <source>
        <dbReference type="ARBA" id="ARBA00004141"/>
    </source>
</evidence>
<sequence>MIPMKSSAEGIQAEQQIQEDEYDPFAARPSDFPLTSDFAAFMHLLKCAIGTGIFFLPHAFRRTGYVSSIVSGIAVGALSTHTAVIIVRCSQMLCRRNRVPTLDLAETAQFSFQRGPERIRKYSKLFSVVTNVIIIFVQFQACVIYILYVATSFQQVIEFFSGVTMNSRIYILIFFPCTVILAFVPSLKYLAPFSIIGSIFLFVGIFVAFYYFFDEIPDPGRLDAVTQILPVPMYCTIFMFALHNMTLYLPLENTMKYPHHLPRIIVANLLLNTFIYLTFGFIGYNKYPLACDTIIKNLPLEETLSQVIKITVSLSILFTFGLAYYIPMSVLWPMIRAKIMTKSLLYHRFCEFSLRFGGVTATTLLAMAVPQMVPLLGLLSSLSISAMMLLIPILIETSSKWEEASRLLLAKNIIIFIIWMFITVFGMIESGATIVREYGGIKEEEC</sequence>
<evidence type="ECO:0000313" key="7">
    <source>
        <dbReference type="Proteomes" id="UP000504615"/>
    </source>
</evidence>
<feature type="transmembrane region" description="Helical" evidence="5">
    <location>
        <begin position="304"/>
        <end position="331"/>
    </location>
</feature>
<reference evidence="8" key="1">
    <citation type="submission" date="2025-08" db="UniProtKB">
        <authorList>
            <consortium name="RefSeq"/>
        </authorList>
    </citation>
    <scope>IDENTIFICATION</scope>
</reference>
<keyword evidence="3 5" id="KW-1133">Transmembrane helix</keyword>
<evidence type="ECO:0000256" key="5">
    <source>
        <dbReference type="SAM" id="Phobius"/>
    </source>
</evidence>
<feature type="transmembrane region" description="Helical" evidence="5">
    <location>
        <begin position="191"/>
        <end position="211"/>
    </location>
</feature>
<evidence type="ECO:0000259" key="6">
    <source>
        <dbReference type="Pfam" id="PF01490"/>
    </source>
</evidence>
<accession>A0A6I9WR43</accession>
<keyword evidence="7" id="KW-1185">Reference proteome</keyword>
<dbReference type="GO" id="GO:0005774">
    <property type="term" value="C:vacuolar membrane"/>
    <property type="evidence" value="ECO:0007669"/>
    <property type="project" value="TreeGrafter"/>
</dbReference>
<dbReference type="KEGG" id="pbar:105425307"/>
<feature type="transmembrane region" description="Helical" evidence="5">
    <location>
        <begin position="168"/>
        <end position="184"/>
    </location>
</feature>
<feature type="transmembrane region" description="Helical" evidence="5">
    <location>
        <begin position="352"/>
        <end position="369"/>
    </location>
</feature>
<keyword evidence="4 5" id="KW-0472">Membrane</keyword>
<feature type="transmembrane region" description="Helical" evidence="5">
    <location>
        <begin position="38"/>
        <end position="59"/>
    </location>
</feature>
<organism evidence="7 8">
    <name type="scientific">Pogonomyrmex barbatus</name>
    <name type="common">red harvester ant</name>
    <dbReference type="NCBI Taxonomy" id="144034"/>
    <lineage>
        <taxon>Eukaryota</taxon>
        <taxon>Metazoa</taxon>
        <taxon>Ecdysozoa</taxon>
        <taxon>Arthropoda</taxon>
        <taxon>Hexapoda</taxon>
        <taxon>Insecta</taxon>
        <taxon>Pterygota</taxon>
        <taxon>Neoptera</taxon>
        <taxon>Endopterygota</taxon>
        <taxon>Hymenoptera</taxon>
        <taxon>Apocrita</taxon>
        <taxon>Aculeata</taxon>
        <taxon>Formicoidea</taxon>
        <taxon>Formicidae</taxon>
        <taxon>Myrmicinae</taxon>
        <taxon>Pogonomyrmex</taxon>
    </lineage>
</organism>
<protein>
    <submittedName>
        <fullName evidence="8">Proton-coupled amino acid transporter-like protein pathetic</fullName>
    </submittedName>
</protein>
<feature type="transmembrane region" description="Helical" evidence="5">
    <location>
        <begin position="125"/>
        <end position="148"/>
    </location>
</feature>
<feature type="transmembrane region" description="Helical" evidence="5">
    <location>
        <begin position="231"/>
        <end position="251"/>
    </location>
</feature>
<proteinExistence type="predicted"/>
<feature type="domain" description="Amino acid transporter transmembrane" evidence="6">
    <location>
        <begin position="38"/>
        <end position="428"/>
    </location>
</feature>
<dbReference type="InterPro" id="IPR013057">
    <property type="entry name" value="AA_transpt_TM"/>
</dbReference>
<dbReference type="PANTHER" id="PTHR22950">
    <property type="entry name" value="AMINO ACID TRANSPORTER"/>
    <property type="match status" value="1"/>
</dbReference>
<keyword evidence="2 5" id="KW-0812">Transmembrane</keyword>
<dbReference type="Proteomes" id="UP000504615">
    <property type="component" value="Unplaced"/>
</dbReference>
<comment type="subcellular location">
    <subcellularLocation>
        <location evidence="1">Membrane</location>
        <topology evidence="1">Multi-pass membrane protein</topology>
    </subcellularLocation>
</comment>
<dbReference type="GO" id="GO:0015179">
    <property type="term" value="F:L-amino acid transmembrane transporter activity"/>
    <property type="evidence" value="ECO:0007669"/>
    <property type="project" value="TreeGrafter"/>
</dbReference>
<evidence type="ECO:0000313" key="8">
    <source>
        <dbReference type="RefSeq" id="XP_011634321.1"/>
    </source>
</evidence>
<dbReference type="PANTHER" id="PTHR22950:SF349">
    <property type="entry name" value="AMINO ACID TRANSPORTER TRANSMEMBRANE DOMAIN-CONTAINING PROTEIN"/>
    <property type="match status" value="1"/>
</dbReference>
<dbReference type="Pfam" id="PF01490">
    <property type="entry name" value="Aa_trans"/>
    <property type="match status" value="1"/>
</dbReference>
<dbReference type="RefSeq" id="XP_011634321.1">
    <property type="nucleotide sequence ID" value="XM_011636019.2"/>
</dbReference>
<feature type="transmembrane region" description="Helical" evidence="5">
    <location>
        <begin position="263"/>
        <end position="284"/>
    </location>
</feature>
<feature type="transmembrane region" description="Helical" evidence="5">
    <location>
        <begin position="407"/>
        <end position="428"/>
    </location>
</feature>
<name>A0A6I9WR43_9HYME</name>
<gene>
    <name evidence="8" type="primary">LOC105425307</name>
</gene>
<feature type="transmembrane region" description="Helical" evidence="5">
    <location>
        <begin position="375"/>
        <end position="395"/>
    </location>
</feature>
<feature type="transmembrane region" description="Helical" evidence="5">
    <location>
        <begin position="65"/>
        <end position="87"/>
    </location>
</feature>
<evidence type="ECO:0000256" key="3">
    <source>
        <dbReference type="ARBA" id="ARBA00022989"/>
    </source>
</evidence>
<evidence type="ECO:0000256" key="4">
    <source>
        <dbReference type="ARBA" id="ARBA00023136"/>
    </source>
</evidence>